<accession>A0A644XCJ2</accession>
<comment type="caution">
    <text evidence="1">The sequence shown here is derived from an EMBL/GenBank/DDBJ whole genome shotgun (WGS) entry which is preliminary data.</text>
</comment>
<dbReference type="Pfam" id="PF17170">
    <property type="entry name" value="DUF5128"/>
    <property type="match status" value="1"/>
</dbReference>
<name>A0A644XCJ2_9ZZZZ</name>
<dbReference type="EMBL" id="VSSQ01002146">
    <property type="protein sequence ID" value="MPM13617.1"/>
    <property type="molecule type" value="Genomic_DNA"/>
</dbReference>
<evidence type="ECO:0008006" key="2">
    <source>
        <dbReference type="Google" id="ProtNLM"/>
    </source>
</evidence>
<proteinExistence type="predicted"/>
<protein>
    <recommendedName>
        <fullName evidence="2">6-bladed beta-propeller</fullName>
    </recommendedName>
</protein>
<dbReference type="SUPFAM" id="SSF63825">
    <property type="entry name" value="YWTD domain"/>
    <property type="match status" value="1"/>
</dbReference>
<dbReference type="InterPro" id="IPR011042">
    <property type="entry name" value="6-blade_b-propeller_TolB-like"/>
</dbReference>
<evidence type="ECO:0000313" key="1">
    <source>
        <dbReference type="EMBL" id="MPM13617.1"/>
    </source>
</evidence>
<dbReference type="Gene3D" id="2.120.10.30">
    <property type="entry name" value="TolB, C-terminal domain"/>
    <property type="match status" value="1"/>
</dbReference>
<dbReference type="AlphaFoldDB" id="A0A644XCJ2"/>
<gene>
    <name evidence="1" type="ORF">SDC9_59975</name>
</gene>
<reference evidence="1" key="1">
    <citation type="submission" date="2019-08" db="EMBL/GenBank/DDBJ databases">
        <authorList>
            <person name="Kucharzyk K."/>
            <person name="Murdoch R.W."/>
            <person name="Higgins S."/>
            <person name="Loffler F."/>
        </authorList>
    </citation>
    <scope>NUCLEOTIDE SEQUENCE</scope>
</reference>
<sequence>MKRIILFSLLTLFLATQCGKNDTDNLIAIFPLNHTKVENNFENFVDTLVLIPISESKENLISDISKIIIGNNNNFLFLDGNAVVKVFSPDGKFIRDIGTKGRGPGEYINIEDICLTADGNHLLILQTGSVNKYRVSDGSFITKIEIPRKNYDAICSSINGSFYLFSSNPADDSNFETPFYALSNFSEKGKLIKELLPRKDFVFTQGIFTQSYDKSTIMRPQEGDNIAYKIRDEVVPFLKIDFQERAIPSRYIFRESNDLYSGMKNYLYSEYYKLPIYIHDTRKFIYFSSIGPGAKQNDFLFNIENCNGIHWTYEQNDNDPLFIMASDDEFFYTSIYIDTESLNFSSYSDTSFKANNLTDYLLKNICKTNDRENKLFVAKIKFKIDY</sequence>
<organism evidence="1">
    <name type="scientific">bioreactor metagenome</name>
    <dbReference type="NCBI Taxonomy" id="1076179"/>
    <lineage>
        <taxon>unclassified sequences</taxon>
        <taxon>metagenomes</taxon>
        <taxon>ecological metagenomes</taxon>
    </lineage>
</organism>